<organism evidence="1 2">
    <name type="scientific">Blastopirellula marina</name>
    <dbReference type="NCBI Taxonomy" id="124"/>
    <lineage>
        <taxon>Bacteria</taxon>
        <taxon>Pseudomonadati</taxon>
        <taxon>Planctomycetota</taxon>
        <taxon>Planctomycetia</taxon>
        <taxon>Pirellulales</taxon>
        <taxon>Pirellulaceae</taxon>
        <taxon>Blastopirellula</taxon>
    </lineage>
</organism>
<gene>
    <name evidence="1" type="ORF">C5Y83_16115</name>
</gene>
<name>A0A2S8FS44_9BACT</name>
<dbReference type="Proteomes" id="UP000238322">
    <property type="component" value="Unassembled WGS sequence"/>
</dbReference>
<evidence type="ECO:0000313" key="1">
    <source>
        <dbReference type="EMBL" id="PQO35002.1"/>
    </source>
</evidence>
<accession>A0A2S8FS44</accession>
<protein>
    <recommendedName>
        <fullName evidence="3">Serine aminopeptidase S33 domain-containing protein</fullName>
    </recommendedName>
</protein>
<dbReference type="SUPFAM" id="SSF53474">
    <property type="entry name" value="alpha/beta-Hydrolases"/>
    <property type="match status" value="1"/>
</dbReference>
<dbReference type="InterPro" id="IPR029058">
    <property type="entry name" value="AB_hydrolase_fold"/>
</dbReference>
<dbReference type="AlphaFoldDB" id="A0A2S8FS44"/>
<evidence type="ECO:0008006" key="3">
    <source>
        <dbReference type="Google" id="ProtNLM"/>
    </source>
</evidence>
<dbReference type="Gene3D" id="3.40.50.1820">
    <property type="entry name" value="alpha/beta hydrolase"/>
    <property type="match status" value="1"/>
</dbReference>
<evidence type="ECO:0000313" key="2">
    <source>
        <dbReference type="Proteomes" id="UP000238322"/>
    </source>
</evidence>
<comment type="caution">
    <text evidence="1">The sequence shown here is derived from an EMBL/GenBank/DDBJ whole genome shotgun (WGS) entry which is preliminary data.</text>
</comment>
<reference evidence="1 2" key="1">
    <citation type="submission" date="2018-02" db="EMBL/GenBank/DDBJ databases">
        <title>Comparative genomes isolates from brazilian mangrove.</title>
        <authorList>
            <person name="Araujo J.E."/>
            <person name="Taketani R.G."/>
            <person name="Silva M.C.P."/>
            <person name="Loureco M.V."/>
            <person name="Andreote F.D."/>
        </authorList>
    </citation>
    <scope>NUCLEOTIDE SEQUENCE [LARGE SCALE GENOMIC DNA]</scope>
    <source>
        <strain evidence="1 2">Hex-1 MGV</strain>
    </source>
</reference>
<dbReference type="EMBL" id="PUHY01000010">
    <property type="protein sequence ID" value="PQO35002.1"/>
    <property type="molecule type" value="Genomic_DNA"/>
</dbReference>
<proteinExistence type="predicted"/>
<sequence length="135" mass="15368">MKQDPVSEELSPNAQDLYIFFGGISSGIAMPPFEFYKASQIIDENKIFVRDLRQRWYQAGLPGVSNSIRGTAEFLRQRIQCISPRKTYFVGNSMGGFAAILFSSLLNEGMAIAFAPQTFISRVLRRKYGDKRWSR</sequence>